<feature type="signal peptide" evidence="1">
    <location>
        <begin position="1"/>
        <end position="19"/>
    </location>
</feature>
<dbReference type="RefSeq" id="WP_245858348.1">
    <property type="nucleotide sequence ID" value="NZ_OBMI01000002.1"/>
</dbReference>
<sequence length="135" mass="14404">MRAAVATAMLVALAGCVSSAEQASREAAVDARAAERLERRLAGYVAGTPQACIQPFRANSSVYGNTIVYDAGGRLYRTDTGGGCFGLRRDDIIVTRTVGTQLCRGDLVRTVDRTSGFQSGACSFGDFIPYTRARR</sequence>
<evidence type="ECO:0000256" key="1">
    <source>
        <dbReference type="SAM" id="SignalP"/>
    </source>
</evidence>
<protein>
    <submittedName>
        <fullName evidence="2">Uncharacterized protein</fullName>
    </submittedName>
</protein>
<dbReference type="EMBL" id="OBMI01000002">
    <property type="protein sequence ID" value="SOB86664.1"/>
    <property type="molecule type" value="Genomic_DNA"/>
</dbReference>
<proteinExistence type="predicted"/>
<keyword evidence="3" id="KW-1185">Reference proteome</keyword>
<dbReference type="PROSITE" id="PS51257">
    <property type="entry name" value="PROKAR_LIPOPROTEIN"/>
    <property type="match status" value="1"/>
</dbReference>
<evidence type="ECO:0000313" key="3">
    <source>
        <dbReference type="Proteomes" id="UP000219494"/>
    </source>
</evidence>
<feature type="chain" id="PRO_5013193821" evidence="1">
    <location>
        <begin position="20"/>
        <end position="135"/>
    </location>
</feature>
<dbReference type="Proteomes" id="UP000219494">
    <property type="component" value="Unassembled WGS sequence"/>
</dbReference>
<dbReference type="AlphaFoldDB" id="A0A285QYN9"/>
<organism evidence="2 3">
    <name type="scientific">Sphingomonas guangdongensis</name>
    <dbReference type="NCBI Taxonomy" id="1141890"/>
    <lineage>
        <taxon>Bacteria</taxon>
        <taxon>Pseudomonadati</taxon>
        <taxon>Pseudomonadota</taxon>
        <taxon>Alphaproteobacteria</taxon>
        <taxon>Sphingomonadales</taxon>
        <taxon>Sphingomonadaceae</taxon>
        <taxon>Sphingomonas</taxon>
    </lineage>
</organism>
<name>A0A285QYN9_9SPHN</name>
<evidence type="ECO:0000313" key="2">
    <source>
        <dbReference type="EMBL" id="SOB86664.1"/>
    </source>
</evidence>
<gene>
    <name evidence="2" type="ORF">SAMN06297144_1772</name>
</gene>
<reference evidence="2 3" key="1">
    <citation type="submission" date="2017-07" db="EMBL/GenBank/DDBJ databases">
        <authorList>
            <person name="Sun Z.S."/>
            <person name="Albrecht U."/>
            <person name="Echele G."/>
            <person name="Lee C.C."/>
        </authorList>
    </citation>
    <scope>NUCLEOTIDE SEQUENCE [LARGE SCALE GENOMIC DNA]</scope>
    <source>
        <strain evidence="2 3">CGMCC 1.12672</strain>
    </source>
</reference>
<keyword evidence="1" id="KW-0732">Signal</keyword>
<accession>A0A285QYN9</accession>